<protein>
    <submittedName>
        <fullName evidence="2">Uncharacterized protein</fullName>
    </submittedName>
</protein>
<evidence type="ECO:0000313" key="3">
    <source>
        <dbReference type="Proteomes" id="UP000244224"/>
    </source>
</evidence>
<keyword evidence="1" id="KW-0732">Signal</keyword>
<dbReference type="Proteomes" id="UP000244224">
    <property type="component" value="Unassembled WGS sequence"/>
</dbReference>
<reference evidence="2 3" key="1">
    <citation type="submission" date="2018-04" db="EMBL/GenBank/DDBJ databases">
        <title>Genomic Encyclopedia of Archaeal and Bacterial Type Strains, Phase II (KMG-II): from individual species to whole genera.</title>
        <authorList>
            <person name="Goeker M."/>
        </authorList>
    </citation>
    <scope>NUCLEOTIDE SEQUENCE [LARGE SCALE GENOMIC DNA]</scope>
    <source>
        <strain evidence="2 3">DSM 21823</strain>
    </source>
</reference>
<feature type="signal peptide" evidence="1">
    <location>
        <begin position="1"/>
        <end position="23"/>
    </location>
</feature>
<dbReference type="EMBL" id="QBKP01000001">
    <property type="protein sequence ID" value="PTX53392.1"/>
    <property type="molecule type" value="Genomic_DNA"/>
</dbReference>
<organism evidence="2 3">
    <name type="scientific">Gemmobacter caeni</name>
    <dbReference type="NCBI Taxonomy" id="589035"/>
    <lineage>
        <taxon>Bacteria</taxon>
        <taxon>Pseudomonadati</taxon>
        <taxon>Pseudomonadota</taxon>
        <taxon>Alphaproteobacteria</taxon>
        <taxon>Rhodobacterales</taxon>
        <taxon>Paracoccaceae</taxon>
        <taxon>Gemmobacter</taxon>
    </lineage>
</organism>
<sequence>MLLPSRPAPVLALALLLPPLAAAAQTPMTATEFEAYATGKTLTYAQGGTIFGTEQYLPNRRVRWAFTAQECQEGHWYEADSQICFVYESESDPQCWAFWQEGGRLKARFAGDPDGTELTEVEQSKTPLACAGPDVGV</sequence>
<gene>
    <name evidence="2" type="ORF">C8N34_101307</name>
</gene>
<dbReference type="RefSeq" id="WP_108127064.1">
    <property type="nucleotide sequence ID" value="NZ_QBKP01000001.1"/>
</dbReference>
<evidence type="ECO:0000313" key="2">
    <source>
        <dbReference type="EMBL" id="PTX53392.1"/>
    </source>
</evidence>
<dbReference type="AlphaFoldDB" id="A0A2T6BBI9"/>
<name>A0A2T6BBI9_9RHOB</name>
<dbReference type="OrthoDB" id="7304934at2"/>
<proteinExistence type="predicted"/>
<accession>A0A2T6BBI9</accession>
<feature type="chain" id="PRO_5015524070" evidence="1">
    <location>
        <begin position="24"/>
        <end position="137"/>
    </location>
</feature>
<keyword evidence="3" id="KW-1185">Reference proteome</keyword>
<evidence type="ECO:0000256" key="1">
    <source>
        <dbReference type="SAM" id="SignalP"/>
    </source>
</evidence>
<comment type="caution">
    <text evidence="2">The sequence shown here is derived from an EMBL/GenBank/DDBJ whole genome shotgun (WGS) entry which is preliminary data.</text>
</comment>